<dbReference type="Gene3D" id="1.10.30.50">
    <property type="match status" value="1"/>
</dbReference>
<proteinExistence type="predicted"/>
<evidence type="ECO:0000313" key="3">
    <source>
        <dbReference type="Proteomes" id="UP000541810"/>
    </source>
</evidence>
<dbReference type="GO" id="GO:0004519">
    <property type="term" value="F:endonuclease activity"/>
    <property type="evidence" value="ECO:0007669"/>
    <property type="project" value="InterPro"/>
</dbReference>
<dbReference type="Pfam" id="PF01844">
    <property type="entry name" value="HNH"/>
    <property type="match status" value="1"/>
</dbReference>
<comment type="caution">
    <text evidence="2">The sequence shown here is derived from an EMBL/GenBank/DDBJ whole genome shotgun (WGS) entry which is preliminary data.</text>
</comment>
<organism evidence="2 3">
    <name type="scientific">Algisphaera agarilytica</name>
    <dbReference type="NCBI Taxonomy" id="1385975"/>
    <lineage>
        <taxon>Bacteria</taxon>
        <taxon>Pseudomonadati</taxon>
        <taxon>Planctomycetota</taxon>
        <taxon>Phycisphaerae</taxon>
        <taxon>Phycisphaerales</taxon>
        <taxon>Phycisphaeraceae</taxon>
        <taxon>Algisphaera</taxon>
    </lineage>
</organism>
<accession>A0A7X0LN05</accession>
<dbReference type="GO" id="GO:0003676">
    <property type="term" value="F:nucleic acid binding"/>
    <property type="evidence" value="ECO:0007669"/>
    <property type="project" value="InterPro"/>
</dbReference>
<dbReference type="InterPro" id="IPR002711">
    <property type="entry name" value="HNH"/>
</dbReference>
<dbReference type="RefSeq" id="WP_221435602.1">
    <property type="nucleotide sequence ID" value="NZ_JACHGY010000001.1"/>
</dbReference>
<keyword evidence="3" id="KW-1185">Reference proteome</keyword>
<dbReference type="InterPro" id="IPR003615">
    <property type="entry name" value="HNH_nuc"/>
</dbReference>
<dbReference type="AlphaFoldDB" id="A0A7X0LN05"/>
<dbReference type="Proteomes" id="UP000541810">
    <property type="component" value="Unassembled WGS sequence"/>
</dbReference>
<protein>
    <submittedName>
        <fullName evidence="2">Biotin operon repressor</fullName>
    </submittedName>
</protein>
<dbReference type="EMBL" id="JACHGY010000001">
    <property type="protein sequence ID" value="MBB6431538.1"/>
    <property type="molecule type" value="Genomic_DNA"/>
</dbReference>
<dbReference type="CDD" id="cd00085">
    <property type="entry name" value="HNHc"/>
    <property type="match status" value="1"/>
</dbReference>
<sequence>MDLNSIPIPNLAEERLGPFHQTLLRAFISLGVAQPVTLNEIRAVMGFEPHEQQQLRKRIQELRDAGWNARRVEGRRNRQFLYALESIEPTLEHKQPHSISAKDRAEVMHRAGRRCQMCGLTVKEDGVKLVVDHKVPRNWGGSNDIENLEALCEECNGGKKDFFASLDADLMRKCMNFELPIQRLGELLKAFDGQIVPRRLLEIVGQDDEWTRRLRELRDLGWEVKSVRAKGESGAARFAYQLISSRPWPANIKAEIAKSAQKRGSKSLS</sequence>
<evidence type="ECO:0000313" key="2">
    <source>
        <dbReference type="EMBL" id="MBB6431538.1"/>
    </source>
</evidence>
<reference evidence="2 3" key="1">
    <citation type="submission" date="2020-08" db="EMBL/GenBank/DDBJ databases">
        <title>Genomic Encyclopedia of Type Strains, Phase IV (KMG-IV): sequencing the most valuable type-strain genomes for metagenomic binning, comparative biology and taxonomic classification.</title>
        <authorList>
            <person name="Goeker M."/>
        </authorList>
    </citation>
    <scope>NUCLEOTIDE SEQUENCE [LARGE SCALE GENOMIC DNA]</scope>
    <source>
        <strain evidence="2 3">DSM 103725</strain>
    </source>
</reference>
<name>A0A7X0LN05_9BACT</name>
<dbReference type="SMART" id="SM00507">
    <property type="entry name" value="HNHc"/>
    <property type="match status" value="1"/>
</dbReference>
<dbReference type="GO" id="GO:0008270">
    <property type="term" value="F:zinc ion binding"/>
    <property type="evidence" value="ECO:0007669"/>
    <property type="project" value="InterPro"/>
</dbReference>
<evidence type="ECO:0000259" key="1">
    <source>
        <dbReference type="SMART" id="SM00507"/>
    </source>
</evidence>
<gene>
    <name evidence="2" type="ORF">HNQ40_003344</name>
</gene>
<feature type="domain" description="HNH nuclease" evidence="1">
    <location>
        <begin position="102"/>
        <end position="157"/>
    </location>
</feature>